<dbReference type="Proteomes" id="UP000324831">
    <property type="component" value="Unassembled WGS sequence"/>
</dbReference>
<comment type="caution">
    <text evidence="1">The sequence shown here is derived from an EMBL/GenBank/DDBJ whole genome shotgun (WGS) entry which is preliminary data.</text>
</comment>
<accession>A0A478FT81</accession>
<dbReference type="EMBL" id="BIMN01000003">
    <property type="protein sequence ID" value="GCE63689.1"/>
    <property type="molecule type" value="Genomic_DNA"/>
</dbReference>
<gene>
    <name evidence="1" type="ORF">MHSWG343_06890</name>
</gene>
<sequence>MKLSGLINLLILIASFSSLSATILLTGTNKTSQKITRHNYQFQH</sequence>
<name>A0A478FT81_9MOLU</name>
<evidence type="ECO:0000313" key="1">
    <source>
        <dbReference type="EMBL" id="GCE63689.1"/>
    </source>
</evidence>
<proteinExistence type="predicted"/>
<organism evidence="1 2">
    <name type="scientific">Candidatus Mycoplasma haematohominis</name>
    <dbReference type="NCBI Taxonomy" id="1494318"/>
    <lineage>
        <taxon>Bacteria</taxon>
        <taxon>Bacillati</taxon>
        <taxon>Mycoplasmatota</taxon>
        <taxon>Mollicutes</taxon>
        <taxon>Mycoplasmataceae</taxon>
        <taxon>Mycoplasma</taxon>
    </lineage>
</organism>
<reference evidence="1 2" key="1">
    <citation type="submission" date="2019-01" db="EMBL/GenBank/DDBJ databases">
        <title>Draft genome sequences of Candidatus Mycoplasma haemohominis SWG34-3 identified from a patient with pyrexia, anemia and liver dysfunction.</title>
        <authorList>
            <person name="Sekizuka T."/>
            <person name="Hattori N."/>
            <person name="Katano H."/>
            <person name="Takuma T."/>
            <person name="Ito T."/>
            <person name="Arai N."/>
            <person name="Yanai R."/>
            <person name="Ishii S."/>
            <person name="Miura Y."/>
            <person name="Tokunaga T."/>
            <person name="Watanabe H."/>
            <person name="Nomura N."/>
            <person name="Eguchi J."/>
            <person name="Arai T."/>
            <person name="Hasegawa H."/>
            <person name="Nakamaki T."/>
            <person name="Wakita T."/>
            <person name="Niki Y."/>
            <person name="Kuroda M."/>
        </authorList>
    </citation>
    <scope>NUCLEOTIDE SEQUENCE [LARGE SCALE GENOMIC DNA]</scope>
    <source>
        <strain evidence="1">SWG34-3</strain>
    </source>
</reference>
<dbReference type="AlphaFoldDB" id="A0A478FT81"/>
<evidence type="ECO:0000313" key="2">
    <source>
        <dbReference type="Proteomes" id="UP000324831"/>
    </source>
</evidence>
<protein>
    <submittedName>
        <fullName evidence="1">Uncharacterized protein</fullName>
    </submittedName>
</protein>